<name>A0A6J5MTB2_9CAUD</name>
<reference evidence="2" key="1">
    <citation type="submission" date="2020-04" db="EMBL/GenBank/DDBJ databases">
        <authorList>
            <person name="Chiriac C."/>
            <person name="Salcher M."/>
            <person name="Ghai R."/>
            <person name="Kavagutti S V."/>
        </authorList>
    </citation>
    <scope>NUCLEOTIDE SEQUENCE</scope>
</reference>
<dbReference type="EMBL" id="LR796537">
    <property type="protein sequence ID" value="CAB4150114.1"/>
    <property type="molecule type" value="Genomic_DNA"/>
</dbReference>
<dbReference type="Pfam" id="PF17338">
    <property type="entry name" value="GP88"/>
    <property type="match status" value="1"/>
</dbReference>
<evidence type="ECO:0000259" key="1">
    <source>
        <dbReference type="Pfam" id="PF17338"/>
    </source>
</evidence>
<protein>
    <recommendedName>
        <fullName evidence="1">Gene product 88 domain-containing protein</fullName>
    </recommendedName>
</protein>
<evidence type="ECO:0000313" key="2">
    <source>
        <dbReference type="EMBL" id="CAB4150114.1"/>
    </source>
</evidence>
<proteinExistence type="predicted"/>
<gene>
    <name evidence="2" type="ORF">UFOVP562_1</name>
</gene>
<dbReference type="InterPro" id="IPR020290">
    <property type="entry name" value="Gp88"/>
</dbReference>
<sequence>MNRSKKLLAIDTNAKTVKGQKYGFMTGILYMAPHTISGQNVCPMATIAACDKACLYSAGRGAFNSVQQSRIDKAKWFHADRESFMVQVVRNIEGLIKKAKANDMTPLVRLNGTSDIRWESIPVTYNGATYANVMALFPEVQFYDYTKIANRKNVPANYDLTFSYSGTPAYQKYVEQAKAA</sequence>
<feature type="domain" description="Gene product 88" evidence="1">
    <location>
        <begin position="12"/>
        <end position="174"/>
    </location>
</feature>
<feature type="non-terminal residue" evidence="2">
    <location>
        <position position="180"/>
    </location>
</feature>
<organism evidence="2">
    <name type="scientific">uncultured Caudovirales phage</name>
    <dbReference type="NCBI Taxonomy" id="2100421"/>
    <lineage>
        <taxon>Viruses</taxon>
        <taxon>Duplodnaviria</taxon>
        <taxon>Heunggongvirae</taxon>
        <taxon>Uroviricota</taxon>
        <taxon>Caudoviricetes</taxon>
        <taxon>Peduoviridae</taxon>
        <taxon>Maltschvirus</taxon>
        <taxon>Maltschvirus maltsch</taxon>
    </lineage>
</organism>
<accession>A0A6J5MTB2</accession>